<accession>A0ABR6MTU8</accession>
<gene>
    <name evidence="1" type="ORF">HNQ10_002195</name>
</gene>
<organism evidence="1 2">
    <name type="scientific">Deinococcus metallilatus</name>
    <dbReference type="NCBI Taxonomy" id="1211322"/>
    <lineage>
        <taxon>Bacteria</taxon>
        <taxon>Thermotogati</taxon>
        <taxon>Deinococcota</taxon>
        <taxon>Deinococci</taxon>
        <taxon>Deinococcales</taxon>
        <taxon>Deinococcaceae</taxon>
        <taxon>Deinococcus</taxon>
    </lineage>
</organism>
<dbReference type="EMBL" id="JACHFV010000007">
    <property type="protein sequence ID" value="MBB5295366.1"/>
    <property type="molecule type" value="Genomic_DNA"/>
</dbReference>
<evidence type="ECO:0008006" key="3">
    <source>
        <dbReference type="Google" id="ProtNLM"/>
    </source>
</evidence>
<sequence>MVFPWMFEEYAALRPLRDAAELLAAEPWGPLYDAMRLRENTVPVAAAVYAEDMYVERAFSEETAGLIRGARVWLTNEFEHDGLRTSGERVLGRLLDMVRGRV</sequence>
<protein>
    <recommendedName>
        <fullName evidence="3">Proline iminopeptidase</fullName>
    </recommendedName>
</protein>
<dbReference type="Proteomes" id="UP000536909">
    <property type="component" value="Unassembled WGS sequence"/>
</dbReference>
<comment type="caution">
    <text evidence="1">The sequence shown here is derived from an EMBL/GenBank/DDBJ whole genome shotgun (WGS) entry which is preliminary data.</text>
</comment>
<name>A0ABR6MTU8_9DEIO</name>
<reference evidence="1 2" key="1">
    <citation type="submission" date="2020-08" db="EMBL/GenBank/DDBJ databases">
        <title>Genomic Encyclopedia of Type Strains, Phase IV (KMG-IV): sequencing the most valuable type-strain genomes for metagenomic binning, comparative biology and taxonomic classification.</title>
        <authorList>
            <person name="Goeker M."/>
        </authorList>
    </citation>
    <scope>NUCLEOTIDE SEQUENCE [LARGE SCALE GENOMIC DNA]</scope>
    <source>
        <strain evidence="1 2">DSM 105434</strain>
    </source>
</reference>
<dbReference type="SUPFAM" id="SSF53474">
    <property type="entry name" value="alpha/beta-Hydrolases"/>
    <property type="match status" value="1"/>
</dbReference>
<dbReference type="InterPro" id="IPR029058">
    <property type="entry name" value="AB_hydrolase_fold"/>
</dbReference>
<evidence type="ECO:0000313" key="1">
    <source>
        <dbReference type="EMBL" id="MBB5295366.1"/>
    </source>
</evidence>
<evidence type="ECO:0000313" key="2">
    <source>
        <dbReference type="Proteomes" id="UP000536909"/>
    </source>
</evidence>
<proteinExistence type="predicted"/>
<keyword evidence="2" id="KW-1185">Reference proteome</keyword>